<evidence type="ECO:0008006" key="4">
    <source>
        <dbReference type="Google" id="ProtNLM"/>
    </source>
</evidence>
<dbReference type="Pfam" id="PF10698">
    <property type="entry name" value="DUF2505"/>
    <property type="match status" value="1"/>
</dbReference>
<accession>A0ABQ6HUC0</accession>
<reference evidence="3" key="2">
    <citation type="journal article" date="2019" name="Int. J. Syst. Evol. Microbiol.">
        <title>The Global Catalogue of Microorganisms (GCM) 10K type strain sequencing project: providing services to taxonomists for standard genome sequencing and annotation.</title>
        <authorList>
            <consortium name="The Broad Institute Genomics Platform"/>
            <consortium name="The Broad Institute Genome Sequencing Center for Infectious Disease"/>
            <person name="Wu L."/>
            <person name="Ma J."/>
        </authorList>
    </citation>
    <scope>NUCLEOTIDE SEQUENCE [LARGE SCALE GENOMIC DNA]</scope>
    <source>
        <strain evidence="3">NBRC 105830</strain>
    </source>
</reference>
<organism evidence="2 3">
    <name type="scientific">Arsenicicoccus piscis</name>
    <dbReference type="NCBI Taxonomy" id="673954"/>
    <lineage>
        <taxon>Bacteria</taxon>
        <taxon>Bacillati</taxon>
        <taxon>Actinomycetota</taxon>
        <taxon>Actinomycetes</taxon>
        <taxon>Micrococcales</taxon>
        <taxon>Intrasporangiaceae</taxon>
        <taxon>Arsenicicoccus</taxon>
    </lineage>
</organism>
<comment type="caution">
    <text evidence="2">The sequence shown here is derived from an EMBL/GenBank/DDBJ whole genome shotgun (WGS) entry which is preliminary data.</text>
</comment>
<name>A0ABQ6HUC0_9MICO</name>
<dbReference type="EMBL" id="BSUJ01000001">
    <property type="protein sequence ID" value="GMA18030.1"/>
    <property type="molecule type" value="Genomic_DNA"/>
</dbReference>
<dbReference type="RefSeq" id="WP_241443621.1">
    <property type="nucleotide sequence ID" value="NZ_JAKZHV010000003.1"/>
</dbReference>
<dbReference type="InterPro" id="IPR019639">
    <property type="entry name" value="DUF2505"/>
</dbReference>
<sequence length="164" mass="17529">MTARLAVDLDVAVGVPQALALLADPEFIRWRGQFTPGLSERLISHCLDRSTLIIRNRSVLPAAWLPAVVQSALISSPVRIDRVETWDLDKAAGTQSVQLHLAPGRAWGDAALTPTGPRTSTLSYTITVVADVPILAGAIERSVTGHLGPALQHQAQALSAYRTP</sequence>
<evidence type="ECO:0000313" key="2">
    <source>
        <dbReference type="EMBL" id="GMA21742.1"/>
    </source>
</evidence>
<reference evidence="2" key="3">
    <citation type="submission" date="2023-02" db="EMBL/GenBank/DDBJ databases">
        <authorList>
            <person name="Sun Q."/>
            <person name="Mori K."/>
        </authorList>
    </citation>
    <scope>NUCLEOTIDE SEQUENCE</scope>
    <source>
        <strain evidence="2">NBRC 105830</strain>
    </source>
</reference>
<evidence type="ECO:0000313" key="3">
    <source>
        <dbReference type="Proteomes" id="UP001157109"/>
    </source>
</evidence>
<gene>
    <name evidence="1" type="ORF">GCM10025862_00510</name>
    <name evidence="2" type="ORF">GCM10025862_37630</name>
</gene>
<dbReference type="EMBL" id="BSUJ01000001">
    <property type="protein sequence ID" value="GMA21742.1"/>
    <property type="molecule type" value="Genomic_DNA"/>
</dbReference>
<proteinExistence type="predicted"/>
<protein>
    <recommendedName>
        <fullName evidence="4">DUF2505 domain-containing protein</fullName>
    </recommendedName>
</protein>
<dbReference type="Proteomes" id="UP001157109">
    <property type="component" value="Unassembled WGS sequence"/>
</dbReference>
<reference evidence="2" key="1">
    <citation type="journal article" date="2014" name="Int. J. Syst. Evol. Microbiol.">
        <title>Complete genome of a new Firmicutes species belonging to the dominant human colonic microbiota ('Ruminococcus bicirculans') reveals two chromosomes and a selective capacity to utilize plant glucans.</title>
        <authorList>
            <consortium name="NISC Comparative Sequencing Program"/>
            <person name="Wegmann U."/>
            <person name="Louis P."/>
            <person name="Goesmann A."/>
            <person name="Henrissat B."/>
            <person name="Duncan S.H."/>
            <person name="Flint H.J."/>
        </authorList>
    </citation>
    <scope>NUCLEOTIDE SEQUENCE</scope>
    <source>
        <strain evidence="2">NBRC 105830</strain>
    </source>
</reference>
<evidence type="ECO:0000313" key="1">
    <source>
        <dbReference type="EMBL" id="GMA18030.1"/>
    </source>
</evidence>
<keyword evidence="3" id="KW-1185">Reference proteome</keyword>